<protein>
    <submittedName>
        <fullName evidence="1">Uncharacterized protein</fullName>
    </submittedName>
</protein>
<gene>
    <name evidence="1" type="ORF">EVAR_56108_1</name>
</gene>
<sequence>MGEVSRRRGRDYFEIKSVLKSIKFISVIIQCGTAPSGVFTIEIAEEDDGIPQGKEGSKVAPMQRLWRQEVNRDYDESTMIRHSESTTRSFHINERWDGYGTAMERATVIESCTPFSDVRPVRS</sequence>
<evidence type="ECO:0000313" key="2">
    <source>
        <dbReference type="Proteomes" id="UP000299102"/>
    </source>
</evidence>
<name>A0A4C1YFX3_EUMVA</name>
<keyword evidence="2" id="KW-1185">Reference proteome</keyword>
<dbReference type="EMBL" id="BGZK01001193">
    <property type="protein sequence ID" value="GBP73950.1"/>
    <property type="molecule type" value="Genomic_DNA"/>
</dbReference>
<accession>A0A4C1YFX3</accession>
<evidence type="ECO:0000313" key="1">
    <source>
        <dbReference type="EMBL" id="GBP73950.1"/>
    </source>
</evidence>
<comment type="caution">
    <text evidence="1">The sequence shown here is derived from an EMBL/GenBank/DDBJ whole genome shotgun (WGS) entry which is preliminary data.</text>
</comment>
<proteinExistence type="predicted"/>
<dbReference type="AlphaFoldDB" id="A0A4C1YFX3"/>
<reference evidence="1 2" key="1">
    <citation type="journal article" date="2019" name="Commun. Biol.">
        <title>The bagworm genome reveals a unique fibroin gene that provides high tensile strength.</title>
        <authorList>
            <person name="Kono N."/>
            <person name="Nakamura H."/>
            <person name="Ohtoshi R."/>
            <person name="Tomita M."/>
            <person name="Numata K."/>
            <person name="Arakawa K."/>
        </authorList>
    </citation>
    <scope>NUCLEOTIDE SEQUENCE [LARGE SCALE GENOMIC DNA]</scope>
</reference>
<dbReference type="Proteomes" id="UP000299102">
    <property type="component" value="Unassembled WGS sequence"/>
</dbReference>
<organism evidence="1 2">
    <name type="scientific">Eumeta variegata</name>
    <name type="common">Bagworm moth</name>
    <name type="synonym">Eumeta japonica</name>
    <dbReference type="NCBI Taxonomy" id="151549"/>
    <lineage>
        <taxon>Eukaryota</taxon>
        <taxon>Metazoa</taxon>
        <taxon>Ecdysozoa</taxon>
        <taxon>Arthropoda</taxon>
        <taxon>Hexapoda</taxon>
        <taxon>Insecta</taxon>
        <taxon>Pterygota</taxon>
        <taxon>Neoptera</taxon>
        <taxon>Endopterygota</taxon>
        <taxon>Lepidoptera</taxon>
        <taxon>Glossata</taxon>
        <taxon>Ditrysia</taxon>
        <taxon>Tineoidea</taxon>
        <taxon>Psychidae</taxon>
        <taxon>Oiketicinae</taxon>
        <taxon>Eumeta</taxon>
    </lineage>
</organism>